<dbReference type="InterPro" id="IPR006668">
    <property type="entry name" value="Mg_transptr_MgtE_intracell_dom"/>
</dbReference>
<keyword evidence="4 9" id="KW-0812">Transmembrane</keyword>
<dbReference type="SMART" id="SM00116">
    <property type="entry name" value="CBS"/>
    <property type="match status" value="2"/>
</dbReference>
<proteinExistence type="inferred from homology"/>
<evidence type="ECO:0000256" key="6">
    <source>
        <dbReference type="ARBA" id="ARBA00022989"/>
    </source>
</evidence>
<evidence type="ECO:0000256" key="3">
    <source>
        <dbReference type="ARBA" id="ARBA00022448"/>
    </source>
</evidence>
<dbReference type="InterPro" id="IPR006669">
    <property type="entry name" value="MgtE_transporter"/>
</dbReference>
<dbReference type="PANTHER" id="PTHR43773:SF1">
    <property type="entry name" value="MAGNESIUM TRANSPORTER MGTE"/>
    <property type="match status" value="1"/>
</dbReference>
<dbReference type="Gene3D" id="1.25.60.10">
    <property type="entry name" value="MgtE N-terminal domain-like"/>
    <property type="match status" value="1"/>
</dbReference>
<dbReference type="InterPro" id="IPR006667">
    <property type="entry name" value="SLC41_membr_dom"/>
</dbReference>
<dbReference type="Gene3D" id="3.10.580.10">
    <property type="entry name" value="CBS-domain"/>
    <property type="match status" value="1"/>
</dbReference>
<dbReference type="SUPFAM" id="SSF54631">
    <property type="entry name" value="CBS-domain pair"/>
    <property type="match status" value="1"/>
</dbReference>
<dbReference type="PANTHER" id="PTHR43773">
    <property type="entry name" value="MAGNESIUM TRANSPORTER MGTE"/>
    <property type="match status" value="1"/>
</dbReference>
<gene>
    <name evidence="11" type="ORF">SAMN02745118_00185</name>
</gene>
<evidence type="ECO:0000256" key="8">
    <source>
        <dbReference type="PROSITE-ProRule" id="PRU00703"/>
    </source>
</evidence>
<feature type="transmembrane region" description="Helical" evidence="9">
    <location>
        <begin position="416"/>
        <end position="442"/>
    </location>
</feature>
<dbReference type="SMART" id="SM00924">
    <property type="entry name" value="MgtE_N"/>
    <property type="match status" value="1"/>
</dbReference>
<organism evidence="11 12">
    <name type="scientific">Selenihalanaerobacter shriftii</name>
    <dbReference type="NCBI Taxonomy" id="142842"/>
    <lineage>
        <taxon>Bacteria</taxon>
        <taxon>Bacillati</taxon>
        <taxon>Bacillota</taxon>
        <taxon>Clostridia</taxon>
        <taxon>Halanaerobiales</taxon>
        <taxon>Halobacteroidaceae</taxon>
        <taxon>Selenihalanaerobacter</taxon>
    </lineage>
</organism>
<evidence type="ECO:0000256" key="1">
    <source>
        <dbReference type="ARBA" id="ARBA00004141"/>
    </source>
</evidence>
<evidence type="ECO:0000313" key="12">
    <source>
        <dbReference type="Proteomes" id="UP000190625"/>
    </source>
</evidence>
<comment type="subcellular location">
    <subcellularLocation>
        <location evidence="9">Cell membrane</location>
        <topology evidence="9">Multi-pass membrane protein</topology>
    </subcellularLocation>
    <subcellularLocation>
        <location evidence="1">Membrane</location>
        <topology evidence="1">Multi-pass membrane protein</topology>
    </subcellularLocation>
</comment>
<feature type="transmembrane region" description="Helical" evidence="9">
    <location>
        <begin position="351"/>
        <end position="372"/>
    </location>
</feature>
<keyword evidence="6 9" id="KW-1133">Transmembrane helix</keyword>
<comment type="subunit">
    <text evidence="9">Homodimer.</text>
</comment>
<dbReference type="GO" id="GO:0046872">
    <property type="term" value="F:metal ion binding"/>
    <property type="evidence" value="ECO:0007669"/>
    <property type="project" value="UniProtKB-KW"/>
</dbReference>
<dbReference type="Pfam" id="PF03448">
    <property type="entry name" value="MgtE_N"/>
    <property type="match status" value="1"/>
</dbReference>
<name>A0A1T4JMJ6_9FIRM</name>
<comment type="function">
    <text evidence="9">Acts as a magnesium transporter.</text>
</comment>
<dbReference type="InterPro" id="IPR046342">
    <property type="entry name" value="CBS_dom_sf"/>
</dbReference>
<dbReference type="NCBIfam" id="TIGR00400">
    <property type="entry name" value="mgtE"/>
    <property type="match status" value="1"/>
</dbReference>
<evidence type="ECO:0000256" key="4">
    <source>
        <dbReference type="ARBA" id="ARBA00022692"/>
    </source>
</evidence>
<comment type="similarity">
    <text evidence="2 9">Belongs to the SLC41A transporter family.</text>
</comment>
<dbReference type="GO" id="GO:0005886">
    <property type="term" value="C:plasma membrane"/>
    <property type="evidence" value="ECO:0007669"/>
    <property type="project" value="UniProtKB-SubCell"/>
</dbReference>
<dbReference type="PROSITE" id="PS51371">
    <property type="entry name" value="CBS"/>
    <property type="match status" value="2"/>
</dbReference>
<keyword evidence="9" id="KW-1003">Cell membrane</keyword>
<evidence type="ECO:0000256" key="7">
    <source>
        <dbReference type="ARBA" id="ARBA00023136"/>
    </source>
</evidence>
<feature type="domain" description="CBS" evidence="10">
    <location>
        <begin position="131"/>
        <end position="193"/>
    </location>
</feature>
<dbReference type="InterPro" id="IPR036739">
    <property type="entry name" value="SLC41_membr_dom_sf"/>
</dbReference>
<evidence type="ECO:0000259" key="10">
    <source>
        <dbReference type="PROSITE" id="PS51371"/>
    </source>
</evidence>
<feature type="domain" description="CBS" evidence="10">
    <location>
        <begin position="195"/>
        <end position="251"/>
    </location>
</feature>
<evidence type="ECO:0000256" key="5">
    <source>
        <dbReference type="ARBA" id="ARBA00022842"/>
    </source>
</evidence>
<dbReference type="GO" id="GO:0015095">
    <property type="term" value="F:magnesium ion transmembrane transporter activity"/>
    <property type="evidence" value="ECO:0007669"/>
    <property type="project" value="UniProtKB-UniRule"/>
</dbReference>
<dbReference type="Pfam" id="PF00571">
    <property type="entry name" value="CBS"/>
    <property type="match status" value="2"/>
</dbReference>
<keyword evidence="8" id="KW-0129">CBS domain</keyword>
<protein>
    <recommendedName>
        <fullName evidence="9">Magnesium transporter MgtE</fullName>
    </recommendedName>
</protein>
<dbReference type="SUPFAM" id="SSF158791">
    <property type="entry name" value="MgtE N-terminal domain-like"/>
    <property type="match status" value="1"/>
</dbReference>
<dbReference type="SUPFAM" id="SSF161093">
    <property type="entry name" value="MgtE membrane domain-like"/>
    <property type="match status" value="1"/>
</dbReference>
<evidence type="ECO:0000256" key="2">
    <source>
        <dbReference type="ARBA" id="ARBA00009749"/>
    </source>
</evidence>
<keyword evidence="9" id="KW-0479">Metal-binding</keyword>
<dbReference type="RefSeq" id="WP_159442861.1">
    <property type="nucleotide sequence ID" value="NZ_FUWM01000003.1"/>
</dbReference>
<dbReference type="Gene3D" id="1.10.357.20">
    <property type="entry name" value="SLC41 divalent cation transporters, integral membrane domain"/>
    <property type="match status" value="1"/>
</dbReference>
<keyword evidence="3 9" id="KW-0813">Transport</keyword>
<feature type="transmembrane region" description="Helical" evidence="9">
    <location>
        <begin position="378"/>
        <end position="404"/>
    </location>
</feature>
<dbReference type="CDD" id="cd04606">
    <property type="entry name" value="CBS_pair_Mg_transporter"/>
    <property type="match status" value="1"/>
</dbReference>
<dbReference type="Proteomes" id="UP000190625">
    <property type="component" value="Unassembled WGS sequence"/>
</dbReference>
<reference evidence="12" key="1">
    <citation type="submission" date="2017-02" db="EMBL/GenBank/DDBJ databases">
        <authorList>
            <person name="Varghese N."/>
            <person name="Submissions S."/>
        </authorList>
    </citation>
    <scope>NUCLEOTIDE SEQUENCE [LARGE SCALE GENOMIC DNA]</scope>
    <source>
        <strain evidence="12">ATCC BAA-73</strain>
    </source>
</reference>
<keyword evidence="12" id="KW-1185">Reference proteome</keyword>
<accession>A0A1T4JMJ6</accession>
<feature type="transmembrane region" description="Helical" evidence="9">
    <location>
        <begin position="277"/>
        <end position="294"/>
    </location>
</feature>
<keyword evidence="7 9" id="KW-0472">Membrane</keyword>
<dbReference type="InterPro" id="IPR000644">
    <property type="entry name" value="CBS_dom"/>
</dbReference>
<dbReference type="STRING" id="142842.SAMN02745118_00185"/>
<dbReference type="AlphaFoldDB" id="A0A1T4JMJ6"/>
<keyword evidence="5 9" id="KW-0460">Magnesium</keyword>
<dbReference type="OrthoDB" id="9790355at2"/>
<evidence type="ECO:0000256" key="9">
    <source>
        <dbReference type="RuleBase" id="RU362011"/>
    </source>
</evidence>
<sequence>MLRKLREALKKDELTKASFQVEKIYPVDLAEFLVGIPSDKQDDLLEIISDEKLARIIENLAPEVKYKVLIKLDKERLKLILEYMSTDEIVDLLGNLPVGKSKELLALLRREYADLVKSFLGYAEETAGSLMTTEYIALKKNLTVKEAIRTIRKVSGQQEVIKYIYIVNDAKELVGYALLREILASQNDLTLDELYYPNVISTQARVDQEDVAMLIAKYDLTAIPVTTDHQQLIGVITVDDIIDVIEAENTEDMYKLAGINKVEKPLGSILTSMKERVPWLFINLGAAFLAAAVISQFEGIISKVVALTSFLPIVASLGGNSGNQALTIMVRNIALNEIDLETAKDVVIREVALGLINGAILGLVTASIAFIWKGNMTLGMIVGVTTVFNMMVANLLGVLIPLTLKYLKVDPALASSIFLTTLTDILGFFFLLGLATMLLNYLL</sequence>
<dbReference type="InterPro" id="IPR038076">
    <property type="entry name" value="MgtE_N_sf"/>
</dbReference>
<evidence type="ECO:0000313" key="11">
    <source>
        <dbReference type="EMBL" id="SJZ31235.1"/>
    </source>
</evidence>
<dbReference type="Pfam" id="PF01769">
    <property type="entry name" value="MgtE"/>
    <property type="match status" value="1"/>
</dbReference>
<comment type="caution">
    <text evidence="9">Lacks conserved residue(s) required for the propagation of feature annotation.</text>
</comment>
<dbReference type="EMBL" id="FUWM01000003">
    <property type="protein sequence ID" value="SJZ31235.1"/>
    <property type="molecule type" value="Genomic_DNA"/>
</dbReference>